<feature type="region of interest" description="Disordered" evidence="1">
    <location>
        <begin position="24"/>
        <end position="48"/>
    </location>
</feature>
<feature type="compositionally biased region" description="Basic and acidic residues" evidence="1">
    <location>
        <begin position="209"/>
        <end position="218"/>
    </location>
</feature>
<evidence type="ECO:0000256" key="2">
    <source>
        <dbReference type="SAM" id="SignalP"/>
    </source>
</evidence>
<proteinExistence type="predicted"/>
<accession>A0AAE0WKC2</accession>
<organism evidence="3 4">
    <name type="scientific">Recurvomyces mirabilis</name>
    <dbReference type="NCBI Taxonomy" id="574656"/>
    <lineage>
        <taxon>Eukaryota</taxon>
        <taxon>Fungi</taxon>
        <taxon>Dikarya</taxon>
        <taxon>Ascomycota</taxon>
        <taxon>Pezizomycotina</taxon>
        <taxon>Dothideomycetes</taxon>
        <taxon>Dothideomycetidae</taxon>
        <taxon>Mycosphaerellales</taxon>
        <taxon>Teratosphaeriaceae</taxon>
        <taxon>Recurvomyces</taxon>
    </lineage>
</organism>
<comment type="caution">
    <text evidence="3">The sequence shown here is derived from an EMBL/GenBank/DDBJ whole genome shotgun (WGS) entry which is preliminary data.</text>
</comment>
<feature type="compositionally biased region" description="Basic residues" evidence="1">
    <location>
        <begin position="164"/>
        <end position="174"/>
    </location>
</feature>
<keyword evidence="2" id="KW-0732">Signal</keyword>
<protein>
    <submittedName>
        <fullName evidence="3">Uncharacterized protein</fullName>
    </submittedName>
</protein>
<keyword evidence="4" id="KW-1185">Reference proteome</keyword>
<sequence>MHTITLLPFALAAFVAAKQHHTSSSSHRSLGGTHPSSHVTAVKPTLKPTSIQYDPLTAHALGGEGLLERDGLDSEDKRSASSDAIRAWEKAHGGQPVNYQAIPSAGTPDVQGHYFEPRAADNEGHIADKSREELDKYYANLAARWASSPPTPSAVSPTTTASRSHTRAHTHTGTHTRPSTGSWTHKPSVTHTHSPISGDPWQAGPHNHGPHEHHSRSAKELNAELLHQAMPHDPHIEHLHKRSLNEYYTYLSARSIPEFPEHDEVDTSLAGYPVPNDNADGAHEHYARSAQELNADLLSQSIPPHPHLDHPDNPSLEEYYAYLSTHSVPDFPEHDEIDTSLAGYHVPYDHVIPVPAAAAPIITPAPVLKVRGLKSYWETLKSDEQHAG</sequence>
<evidence type="ECO:0000256" key="1">
    <source>
        <dbReference type="SAM" id="MobiDB-lite"/>
    </source>
</evidence>
<feature type="region of interest" description="Disordered" evidence="1">
    <location>
        <begin position="146"/>
        <end position="218"/>
    </location>
</feature>
<dbReference type="EMBL" id="JAUTXT010000026">
    <property type="protein sequence ID" value="KAK3673307.1"/>
    <property type="molecule type" value="Genomic_DNA"/>
</dbReference>
<evidence type="ECO:0000313" key="4">
    <source>
        <dbReference type="Proteomes" id="UP001274830"/>
    </source>
</evidence>
<feature type="compositionally biased region" description="Polar residues" evidence="1">
    <location>
        <begin position="178"/>
        <end position="195"/>
    </location>
</feature>
<feature type="signal peptide" evidence="2">
    <location>
        <begin position="1"/>
        <end position="17"/>
    </location>
</feature>
<evidence type="ECO:0000313" key="3">
    <source>
        <dbReference type="EMBL" id="KAK3673307.1"/>
    </source>
</evidence>
<gene>
    <name evidence="3" type="ORF">LTR78_006852</name>
</gene>
<feature type="chain" id="PRO_5042094455" evidence="2">
    <location>
        <begin position="18"/>
        <end position="388"/>
    </location>
</feature>
<feature type="compositionally biased region" description="Polar residues" evidence="1">
    <location>
        <begin position="24"/>
        <end position="39"/>
    </location>
</feature>
<reference evidence="3" key="1">
    <citation type="submission" date="2023-07" db="EMBL/GenBank/DDBJ databases">
        <title>Black Yeasts Isolated from many extreme environments.</title>
        <authorList>
            <person name="Coleine C."/>
            <person name="Stajich J.E."/>
            <person name="Selbmann L."/>
        </authorList>
    </citation>
    <scope>NUCLEOTIDE SEQUENCE</scope>
    <source>
        <strain evidence="3">CCFEE 5485</strain>
    </source>
</reference>
<name>A0AAE0WKC2_9PEZI</name>
<feature type="compositionally biased region" description="Low complexity" evidence="1">
    <location>
        <begin position="153"/>
        <end position="163"/>
    </location>
</feature>
<dbReference type="AlphaFoldDB" id="A0AAE0WKC2"/>
<dbReference type="Proteomes" id="UP001274830">
    <property type="component" value="Unassembled WGS sequence"/>
</dbReference>